<proteinExistence type="predicted"/>
<sequence length="187" mass="20044">MCDPLSIAAGTLGLAGTIMQVNGIKQEGRAESKANQYNAAIMRQQAEDAKARGLEEQVSAARKNKQLLGQQRAMMAANGVDLSSATPMEMFTQTAEFGEEDRQTIIDNTNREVWGYNTQATLYDMAAKQAKKAAKRNAISTILGGSSNLLFNSANAFKGINSGNINDVTGTAYSGGNVRFTNGSYKF</sequence>
<protein>
    <submittedName>
        <fullName evidence="1">Uncharacterized protein</fullName>
    </submittedName>
</protein>
<organism evidence="1">
    <name type="scientific">Podoviridae sp. ctx0K11</name>
    <dbReference type="NCBI Taxonomy" id="2825287"/>
    <lineage>
        <taxon>Viruses</taxon>
        <taxon>Duplodnaviria</taxon>
        <taxon>Heunggongvirae</taxon>
        <taxon>Uroviricota</taxon>
        <taxon>Caudoviricetes</taxon>
    </lineage>
</organism>
<dbReference type="Pfam" id="PF24072">
    <property type="entry name" value="T7_gp14"/>
    <property type="match status" value="1"/>
</dbReference>
<name>A0A8S5QFT9_9CAUD</name>
<dbReference type="InterPro" id="IPR038996">
    <property type="entry name" value="Gp14"/>
</dbReference>
<accession>A0A8S5QFT9</accession>
<evidence type="ECO:0000313" key="1">
    <source>
        <dbReference type="EMBL" id="DAE17637.1"/>
    </source>
</evidence>
<dbReference type="EMBL" id="BK015643">
    <property type="protein sequence ID" value="DAE17637.1"/>
    <property type="molecule type" value="Genomic_DNA"/>
</dbReference>
<reference evidence="1" key="1">
    <citation type="journal article" date="2021" name="Proc. Natl. Acad. Sci. U.S.A.">
        <title>A Catalog of Tens of Thousands of Viruses from Human Metagenomes Reveals Hidden Associations with Chronic Diseases.</title>
        <authorList>
            <person name="Tisza M.J."/>
            <person name="Buck C.B."/>
        </authorList>
    </citation>
    <scope>NUCLEOTIDE SEQUENCE</scope>
    <source>
        <strain evidence="1">Ctx0K11</strain>
    </source>
</reference>